<dbReference type="EMBL" id="JARK01000756">
    <property type="protein sequence ID" value="EYC35076.1"/>
    <property type="molecule type" value="Genomic_DNA"/>
</dbReference>
<dbReference type="PANTHER" id="PTHR31362:SF0">
    <property type="entry name" value="EXOSTOSIN DOMAIN-CONTAINING PROTEIN-RELATED"/>
    <property type="match status" value="1"/>
</dbReference>
<dbReference type="STRING" id="53326.A0A016W691"/>
<dbReference type="Pfam" id="PF03385">
    <property type="entry name" value="STELLO"/>
    <property type="match status" value="2"/>
</dbReference>
<proteinExistence type="predicted"/>
<dbReference type="InterPro" id="IPR005049">
    <property type="entry name" value="STL-like"/>
</dbReference>
<dbReference type="AlphaFoldDB" id="A0A016W691"/>
<gene>
    <name evidence="1" type="primary">Acey_s1157.g3709</name>
    <name evidence="1" type="ORF">Y032_1157g3709</name>
</gene>
<name>A0A016W691_9BILA</name>
<dbReference type="Proteomes" id="UP000024635">
    <property type="component" value="Unassembled WGS sequence"/>
</dbReference>
<protein>
    <submittedName>
        <fullName evidence="1">Uncharacterized protein</fullName>
    </submittedName>
</protein>
<evidence type="ECO:0000313" key="2">
    <source>
        <dbReference type="Proteomes" id="UP000024635"/>
    </source>
</evidence>
<evidence type="ECO:0000313" key="1">
    <source>
        <dbReference type="EMBL" id="EYC35076.1"/>
    </source>
</evidence>
<comment type="caution">
    <text evidence="1">The sequence shown here is derived from an EMBL/GenBank/DDBJ whole genome shotgun (WGS) entry which is preliminary data.</text>
</comment>
<keyword evidence="2" id="KW-1185">Reference proteome</keyword>
<dbReference type="PANTHER" id="PTHR31362">
    <property type="entry name" value="GLYCOSYLTRANSFERASE STELLO1-RELATED"/>
    <property type="match status" value="1"/>
</dbReference>
<reference evidence="2" key="1">
    <citation type="journal article" date="2015" name="Nat. Genet.">
        <title>The genome and transcriptome of the zoonotic hookworm Ancylostoma ceylanicum identify infection-specific gene families.</title>
        <authorList>
            <person name="Schwarz E.M."/>
            <person name="Hu Y."/>
            <person name="Antoshechkin I."/>
            <person name="Miller M.M."/>
            <person name="Sternberg P.W."/>
            <person name="Aroian R.V."/>
        </authorList>
    </citation>
    <scope>NUCLEOTIDE SEQUENCE</scope>
    <source>
        <strain evidence="2">HY135</strain>
    </source>
</reference>
<organism evidence="1 2">
    <name type="scientific">Ancylostoma ceylanicum</name>
    <dbReference type="NCBI Taxonomy" id="53326"/>
    <lineage>
        <taxon>Eukaryota</taxon>
        <taxon>Metazoa</taxon>
        <taxon>Ecdysozoa</taxon>
        <taxon>Nematoda</taxon>
        <taxon>Chromadorea</taxon>
        <taxon>Rhabditida</taxon>
        <taxon>Rhabditina</taxon>
        <taxon>Rhabditomorpha</taxon>
        <taxon>Strongyloidea</taxon>
        <taxon>Ancylostomatidae</taxon>
        <taxon>Ancylostomatinae</taxon>
        <taxon>Ancylostoma</taxon>
    </lineage>
</organism>
<sequence length="252" mass="28941">MNLRIFQNHKNGPGRYCLCHKMRTAAVQHGLVHKGPNADALYRIPHSEKKGLDGSFNKFAPPITLAPGTYAPWNYQNTLFHGRAFFTLILLATVGSRATDLWRSYFAQKLLHMVGETVAFYPANAIQTRDFHYFDDIRSEEARKFWKEGDSILVRKWVEDLLDLSYEFPPMKNVNEHSMSPNESLRESNCRRAELEFAPERSQSNEVDEKSSFKITAFGELADWCEAANYSGNVPFHCVPWVCNKDEWIVSG</sequence>
<dbReference type="OrthoDB" id="6045904at2759"/>
<accession>A0A016W691</accession>